<feature type="compositionally biased region" description="Low complexity" evidence="1">
    <location>
        <begin position="8"/>
        <end position="19"/>
    </location>
</feature>
<dbReference type="PRINTS" id="PR00081">
    <property type="entry name" value="GDHRDH"/>
</dbReference>
<dbReference type="SUPFAM" id="SSF51735">
    <property type="entry name" value="NAD(P)-binding Rossmann-fold domains"/>
    <property type="match status" value="1"/>
</dbReference>
<dbReference type="InterPro" id="IPR002347">
    <property type="entry name" value="SDR_fam"/>
</dbReference>
<evidence type="ECO:0000313" key="3">
    <source>
        <dbReference type="Proteomes" id="UP000034034"/>
    </source>
</evidence>
<evidence type="ECO:0000313" key="2">
    <source>
        <dbReference type="EMBL" id="AKG43032.1"/>
    </source>
</evidence>
<name>A0A0F7FTK6_9ACTN</name>
<accession>A0A0F7FTK6</accession>
<dbReference type="AlphaFoldDB" id="A0A0F7FTK6"/>
<keyword evidence="3" id="KW-1185">Reference proteome</keyword>
<feature type="region of interest" description="Disordered" evidence="1">
    <location>
        <begin position="1"/>
        <end position="27"/>
    </location>
</feature>
<dbReference type="RefSeq" id="WP_234306710.1">
    <property type="nucleotide sequence ID" value="NZ_CP009922.3"/>
</dbReference>
<dbReference type="PANTHER" id="PTHR44147">
    <property type="entry name" value="DEHYDROGENASE/REDUCTASE SDR FAMILY MEMBER 1"/>
    <property type="match status" value="1"/>
</dbReference>
<reference evidence="2" key="1">
    <citation type="submission" date="2019-08" db="EMBL/GenBank/DDBJ databases">
        <title>Complete genome sequence of a mangrove-derived Streptomyces xiamenensis.</title>
        <authorList>
            <person name="Xu J."/>
        </authorList>
    </citation>
    <scope>NUCLEOTIDE SEQUENCE</scope>
    <source>
        <strain evidence="2">318</strain>
    </source>
</reference>
<protein>
    <submittedName>
        <fullName evidence="2">Oxidoreductase, short chain dehydrogenase/reductase family protein</fullName>
    </submittedName>
</protein>
<dbReference type="Pfam" id="PF00106">
    <property type="entry name" value="adh_short"/>
    <property type="match status" value="1"/>
</dbReference>
<gene>
    <name evidence="2" type="ORF">SXIM_16480</name>
</gene>
<dbReference type="EMBL" id="CP009922">
    <property type="protein sequence ID" value="AKG43032.1"/>
    <property type="molecule type" value="Genomic_DNA"/>
</dbReference>
<evidence type="ECO:0000256" key="1">
    <source>
        <dbReference type="SAM" id="MobiDB-lite"/>
    </source>
</evidence>
<dbReference type="InterPro" id="IPR036291">
    <property type="entry name" value="NAD(P)-bd_dom_sf"/>
</dbReference>
<dbReference type="Gene3D" id="3.40.50.720">
    <property type="entry name" value="NAD(P)-binding Rossmann-like Domain"/>
    <property type="match status" value="1"/>
</dbReference>
<sequence length="331" mass="34940">MSETAPETAAHSTAAQSAAGPEGWQPPRLADTVAVVTGASRGVGRGIALALGAAGATVYVTGRSSRTGDRTEGLPGTVEDVAEEITARGGTGVAVRCDHTSGADNQALADRVREGHGRLDLLVNNAWAGYERSAEVRFDAPFWQQPMWRYDLCAASLRAQYDVTRLLVPLMLPADRGLVIGIGFTDGDTYLGQAAYDVFKHGSDRLNRAFAADLRKHGVTALALHPGFVRTERVEAAWEALSSGPAAVLHSVEYVGRAVAELAADPRVSERAGTVLTTGDLAAEYGFDDIDGRRPPAFRLEGRMTLATRMDRLNRVVAAANATGATAGKNT</sequence>
<proteinExistence type="predicted"/>
<dbReference type="KEGG" id="sxi:SXIM_16480"/>
<dbReference type="Proteomes" id="UP000034034">
    <property type="component" value="Chromosome"/>
</dbReference>
<dbReference type="PANTHER" id="PTHR44147:SF2">
    <property type="entry name" value="DEHYDROGENASE_REDUCTASE SDR FAMILY MEMBER 1"/>
    <property type="match status" value="1"/>
</dbReference>
<dbReference type="PATRIC" id="fig|408015.6.peg.1684"/>
<dbReference type="HOGENOM" id="CLU_010194_14_1_11"/>
<organism evidence="2 3">
    <name type="scientific">Streptomyces xiamenensis</name>
    <dbReference type="NCBI Taxonomy" id="408015"/>
    <lineage>
        <taxon>Bacteria</taxon>
        <taxon>Bacillati</taxon>
        <taxon>Actinomycetota</taxon>
        <taxon>Actinomycetes</taxon>
        <taxon>Kitasatosporales</taxon>
        <taxon>Streptomycetaceae</taxon>
        <taxon>Streptomyces</taxon>
    </lineage>
</organism>
<dbReference type="STRING" id="408015.SXIM_16480"/>